<geneLocation type="plasmid" evidence="3">
    <name>pthaf100_a</name>
</geneLocation>
<keyword evidence="3" id="KW-1185">Reference proteome</keyword>
<organism evidence="2 3">
    <name type="scientific">Vibrio aquimaris</name>
    <dbReference type="NCBI Taxonomy" id="2587862"/>
    <lineage>
        <taxon>Bacteria</taxon>
        <taxon>Pseudomonadati</taxon>
        <taxon>Pseudomonadota</taxon>
        <taxon>Gammaproteobacteria</taxon>
        <taxon>Vibrionales</taxon>
        <taxon>Vibrionaceae</taxon>
        <taxon>Vibrio</taxon>
    </lineage>
</organism>
<protein>
    <submittedName>
        <fullName evidence="2">Bacterial extracellular solute-binding protein, family 3</fullName>
    </submittedName>
</protein>
<evidence type="ECO:0000313" key="3">
    <source>
        <dbReference type="Proteomes" id="UP000326936"/>
    </source>
</evidence>
<dbReference type="EMBL" id="CP045351">
    <property type="protein sequence ID" value="QFT28687.1"/>
    <property type="molecule type" value="Genomic_DNA"/>
</dbReference>
<name>A0A5P9CS87_9VIBR</name>
<evidence type="ECO:0000256" key="1">
    <source>
        <dbReference type="SAM" id="SignalP"/>
    </source>
</evidence>
<keyword evidence="1" id="KW-0732">Signal</keyword>
<keyword evidence="2" id="KW-0614">Plasmid</keyword>
<dbReference type="KEGG" id="vaq:FIV01_20010"/>
<dbReference type="OrthoDB" id="6838256at2"/>
<dbReference type="Gene3D" id="3.40.190.10">
    <property type="entry name" value="Periplasmic binding protein-like II"/>
    <property type="match status" value="2"/>
</dbReference>
<evidence type="ECO:0000313" key="2">
    <source>
        <dbReference type="EMBL" id="QFT28687.1"/>
    </source>
</evidence>
<dbReference type="AlphaFoldDB" id="A0A5P9CS87"/>
<sequence precursor="true">MKKFIAVSLIAMMMTFSSVLVAQSTLVKVAIGELYKGSVDLGYGMTAIEILDAVYDEARINYTTTYMTDKHAIQAVVTGQYDALDMRIGELEYDYSQSLVKVNVPLGNIDIYILSVGEKSELSLKDLHDKNVVSVRGAVYTNIIKHYKTLSLVTAEEAALMLSNGEADVWVAATQSYEPVKEKYPAIHFSSSPVSREYLYHYLHKSHQHLLKPLEASAEVVMKDKLIY</sequence>
<accession>A0A5P9CS87</accession>
<feature type="signal peptide" evidence="1">
    <location>
        <begin position="1"/>
        <end position="22"/>
    </location>
</feature>
<dbReference type="Proteomes" id="UP000326936">
    <property type="component" value="Plasmid pTHAF100_a"/>
</dbReference>
<reference evidence="2 3" key="1">
    <citation type="submission" date="2019-10" db="EMBL/GenBank/DDBJ databases">
        <title>Complete genome sequence of Vibrio sp. strain THAF100, isolated from non-filtered water from the water column of tank 6 of a marine aquarium containing stony-coral fragments. Water maintained at 26 degree C.</title>
        <authorList>
            <person name="Ruckert C."/>
            <person name="Franco A."/>
            <person name="Kalinowski J."/>
            <person name="Glaeser S."/>
        </authorList>
    </citation>
    <scope>NUCLEOTIDE SEQUENCE [LARGE SCALE GENOMIC DNA]</scope>
    <source>
        <strain evidence="2 3">THAF100</strain>
        <plasmid evidence="3">pthaf100_a</plasmid>
    </source>
</reference>
<dbReference type="RefSeq" id="WP_152432649.1">
    <property type="nucleotide sequence ID" value="NZ_CBCSDK010000030.1"/>
</dbReference>
<gene>
    <name evidence="2" type="ORF">FIV01_20010</name>
</gene>
<feature type="chain" id="PRO_5024969142" evidence="1">
    <location>
        <begin position="23"/>
        <end position="228"/>
    </location>
</feature>
<dbReference type="SUPFAM" id="SSF53850">
    <property type="entry name" value="Periplasmic binding protein-like II"/>
    <property type="match status" value="1"/>
</dbReference>
<proteinExistence type="predicted"/>